<evidence type="ECO:0000313" key="4">
    <source>
        <dbReference type="Proteomes" id="UP001438707"/>
    </source>
</evidence>
<sequence length="538" mass="56665">MWSCRGDLPSPVACVYSGPGAGERSVASAKEALRASVSQAVQVQSLDAASLLAGHWTASCMLLVMPGGADLPYCRDLNGLGNSLIRAFVEAGGAYLGLCAGAYYACRRIEFEMGSRLQVEGERELAFFPGLARGGIYSGFDYASEGGSRAAPLTFLPCNVAYGAGIPATPDSKVACSSDEGMSPAQLSKSNADTSSASKHHHPSLLTAAAPAMHTQPDQSPADQPLGIEQLQECVPLIEASMRDGWHQCVDYCNGGPGFHHAASLADSPDQLISQVQASACTADIHEARTELPTSQKRRRNADEPQHPAENSQPVCSKPAAALQSMPPAFADSDSRGQNPQQLDSASEASHLSPSVANHSYLTYDPASDTKPPVTPAAGMLSPDSSPHAHQQDTIGQAAAVLADCAPRANSDASSGQIKVLAHFNDFPGTPAAVQCRVGCGVAVLCATHPEMAPHWLQSACSCNQQLPGRSSSSRSSSPRNSRWTDPQVDDAAGVAKHPSSQCNACLVRIRLEASKRERQNFWKMLLVQSGLSDWLRP</sequence>
<feature type="region of interest" description="Disordered" evidence="1">
    <location>
        <begin position="468"/>
        <end position="497"/>
    </location>
</feature>
<dbReference type="EMBL" id="JALJOS010000026">
    <property type="protein sequence ID" value="KAK9825113.1"/>
    <property type="molecule type" value="Genomic_DNA"/>
</dbReference>
<feature type="region of interest" description="Disordered" evidence="1">
    <location>
        <begin position="173"/>
        <end position="202"/>
    </location>
</feature>
<feature type="region of interest" description="Disordered" evidence="1">
    <location>
        <begin position="289"/>
        <end position="394"/>
    </location>
</feature>
<evidence type="ECO:0000313" key="3">
    <source>
        <dbReference type="EMBL" id="KAK9825113.1"/>
    </source>
</evidence>
<dbReference type="InterPro" id="IPR019197">
    <property type="entry name" value="Biotin-prot_ligase_N"/>
</dbReference>
<feature type="compositionally biased region" description="Polar residues" evidence="1">
    <location>
        <begin position="336"/>
        <end position="361"/>
    </location>
</feature>
<name>A0AAW1QUV0_9CHLO</name>
<protein>
    <recommendedName>
        <fullName evidence="2">Biotin-protein ligase N-terminal domain-containing protein</fullName>
    </recommendedName>
</protein>
<dbReference type="SUPFAM" id="SSF52317">
    <property type="entry name" value="Class I glutamine amidotransferase-like"/>
    <property type="match status" value="1"/>
</dbReference>
<accession>A0AAW1QUV0</accession>
<feature type="compositionally biased region" description="Low complexity" evidence="1">
    <location>
        <begin position="470"/>
        <end position="482"/>
    </location>
</feature>
<dbReference type="AlphaFoldDB" id="A0AAW1QUV0"/>
<dbReference type="InterPro" id="IPR029062">
    <property type="entry name" value="Class_I_gatase-like"/>
</dbReference>
<gene>
    <name evidence="3" type="ORF">WJX74_010003</name>
</gene>
<dbReference type="PANTHER" id="PTHR12835:SF5">
    <property type="entry name" value="BIOTIN--PROTEIN LIGASE"/>
    <property type="match status" value="1"/>
</dbReference>
<feature type="compositionally biased region" description="Polar residues" evidence="1">
    <location>
        <begin position="383"/>
        <end position="394"/>
    </location>
</feature>
<dbReference type="Pfam" id="PF09825">
    <property type="entry name" value="BPL_N"/>
    <property type="match status" value="1"/>
</dbReference>
<organism evidence="3 4">
    <name type="scientific">Apatococcus lobatus</name>
    <dbReference type="NCBI Taxonomy" id="904363"/>
    <lineage>
        <taxon>Eukaryota</taxon>
        <taxon>Viridiplantae</taxon>
        <taxon>Chlorophyta</taxon>
        <taxon>core chlorophytes</taxon>
        <taxon>Trebouxiophyceae</taxon>
        <taxon>Chlorellales</taxon>
        <taxon>Chlorellaceae</taxon>
        <taxon>Apatococcus</taxon>
    </lineage>
</organism>
<dbReference type="CDD" id="cd03144">
    <property type="entry name" value="GATase1_ScBLP_like"/>
    <property type="match status" value="1"/>
</dbReference>
<feature type="compositionally biased region" description="Polar residues" evidence="1">
    <location>
        <begin position="185"/>
        <end position="197"/>
    </location>
</feature>
<dbReference type="GO" id="GO:0005737">
    <property type="term" value="C:cytoplasm"/>
    <property type="evidence" value="ECO:0007669"/>
    <property type="project" value="TreeGrafter"/>
</dbReference>
<dbReference type="PANTHER" id="PTHR12835">
    <property type="entry name" value="BIOTIN PROTEIN LIGASE"/>
    <property type="match status" value="1"/>
</dbReference>
<dbReference type="Proteomes" id="UP001438707">
    <property type="component" value="Unassembled WGS sequence"/>
</dbReference>
<evidence type="ECO:0000256" key="1">
    <source>
        <dbReference type="SAM" id="MobiDB-lite"/>
    </source>
</evidence>
<dbReference type="GO" id="GO:0004077">
    <property type="term" value="F:biotin--[biotin carboxyl-carrier protein] ligase activity"/>
    <property type="evidence" value="ECO:0007669"/>
    <property type="project" value="TreeGrafter"/>
</dbReference>
<keyword evidence="4" id="KW-1185">Reference proteome</keyword>
<reference evidence="3 4" key="1">
    <citation type="journal article" date="2024" name="Nat. Commun.">
        <title>Phylogenomics reveals the evolutionary origins of lichenization in chlorophyte algae.</title>
        <authorList>
            <person name="Puginier C."/>
            <person name="Libourel C."/>
            <person name="Otte J."/>
            <person name="Skaloud P."/>
            <person name="Haon M."/>
            <person name="Grisel S."/>
            <person name="Petersen M."/>
            <person name="Berrin J.G."/>
            <person name="Delaux P.M."/>
            <person name="Dal Grande F."/>
            <person name="Keller J."/>
        </authorList>
    </citation>
    <scope>NUCLEOTIDE SEQUENCE [LARGE SCALE GENOMIC DNA]</scope>
    <source>
        <strain evidence="3 4">SAG 2145</strain>
    </source>
</reference>
<proteinExistence type="predicted"/>
<evidence type="ECO:0000259" key="2">
    <source>
        <dbReference type="Pfam" id="PF09825"/>
    </source>
</evidence>
<comment type="caution">
    <text evidence="3">The sequence shown here is derived from an EMBL/GenBank/DDBJ whole genome shotgun (WGS) entry which is preliminary data.</text>
</comment>
<feature type="domain" description="Biotin-protein ligase N-terminal" evidence="2">
    <location>
        <begin position="14"/>
        <end position="155"/>
    </location>
</feature>